<dbReference type="AlphaFoldDB" id="A0ABD3I0L6"/>
<reference evidence="1 2" key="1">
    <citation type="submission" date="2024-09" db="EMBL/GenBank/DDBJ databases">
        <title>Chromosome-scale assembly of Riccia sorocarpa.</title>
        <authorList>
            <person name="Paukszto L."/>
        </authorList>
    </citation>
    <scope>NUCLEOTIDE SEQUENCE [LARGE SCALE GENOMIC DNA]</scope>
    <source>
        <strain evidence="1">LP-2024</strain>
        <tissue evidence="1">Aerial parts of the thallus</tissue>
    </source>
</reference>
<gene>
    <name evidence="1" type="ORF">R1sor_011209</name>
</gene>
<dbReference type="EMBL" id="JBJQOH010000002">
    <property type="protein sequence ID" value="KAL3697133.1"/>
    <property type="molecule type" value="Genomic_DNA"/>
</dbReference>
<sequence>MRPATRTYFCCDKGLTSVVIKVHAPLTADGLNFTERSLYILGCPGQGCGISETSWRTIRVQNNVLEDAAPELENGVDSSESNEYFG</sequence>
<proteinExistence type="predicted"/>
<comment type="caution">
    <text evidence="1">The sequence shown here is derived from an EMBL/GenBank/DDBJ whole genome shotgun (WGS) entry which is preliminary data.</text>
</comment>
<dbReference type="PANTHER" id="PTHR47762">
    <property type="entry name" value="OSJNBB0079B02.4 PROTEIN"/>
    <property type="match status" value="1"/>
</dbReference>
<dbReference type="PANTHER" id="PTHR47762:SF2">
    <property type="entry name" value="OS04G0640800 PROTEIN"/>
    <property type="match status" value="1"/>
</dbReference>
<accession>A0ABD3I0L6</accession>
<name>A0ABD3I0L6_9MARC</name>
<evidence type="ECO:0000313" key="2">
    <source>
        <dbReference type="Proteomes" id="UP001633002"/>
    </source>
</evidence>
<protein>
    <submittedName>
        <fullName evidence="1">Uncharacterized protein</fullName>
    </submittedName>
</protein>
<evidence type="ECO:0000313" key="1">
    <source>
        <dbReference type="EMBL" id="KAL3697133.1"/>
    </source>
</evidence>
<keyword evidence="2" id="KW-1185">Reference proteome</keyword>
<dbReference type="Proteomes" id="UP001633002">
    <property type="component" value="Unassembled WGS sequence"/>
</dbReference>
<organism evidence="1 2">
    <name type="scientific">Riccia sorocarpa</name>
    <dbReference type="NCBI Taxonomy" id="122646"/>
    <lineage>
        <taxon>Eukaryota</taxon>
        <taxon>Viridiplantae</taxon>
        <taxon>Streptophyta</taxon>
        <taxon>Embryophyta</taxon>
        <taxon>Marchantiophyta</taxon>
        <taxon>Marchantiopsida</taxon>
        <taxon>Marchantiidae</taxon>
        <taxon>Marchantiales</taxon>
        <taxon>Ricciaceae</taxon>
        <taxon>Riccia</taxon>
    </lineage>
</organism>